<feature type="domain" description="BART" evidence="10">
    <location>
        <begin position="22"/>
        <end position="127"/>
    </location>
</feature>
<organism evidence="11">
    <name type="scientific">Pyrodinium bahamense</name>
    <dbReference type="NCBI Taxonomy" id="73915"/>
    <lineage>
        <taxon>Eukaryota</taxon>
        <taxon>Sar</taxon>
        <taxon>Alveolata</taxon>
        <taxon>Dinophyceae</taxon>
        <taxon>Gonyaulacales</taxon>
        <taxon>Pyrocystaceae</taxon>
        <taxon>Pyrodinium</taxon>
    </lineage>
</organism>
<dbReference type="Pfam" id="PF11527">
    <property type="entry name" value="ARL2_Bind_BART"/>
    <property type="match status" value="1"/>
</dbReference>
<name>A0A7S0A2M2_9DINO</name>
<dbReference type="PANTHER" id="PTHR21532">
    <property type="entry name" value="PHOSPHODIESTERASE HL"/>
    <property type="match status" value="1"/>
</dbReference>
<evidence type="ECO:0000256" key="1">
    <source>
        <dbReference type="ARBA" id="ARBA00004138"/>
    </source>
</evidence>
<evidence type="ECO:0000256" key="6">
    <source>
        <dbReference type="ARBA" id="ARBA00023054"/>
    </source>
</evidence>
<dbReference type="PANTHER" id="PTHR21532:SF0">
    <property type="entry name" value="CILIA- AND FLAGELLA-ASSOCIATED PROTEIN 36"/>
    <property type="match status" value="1"/>
</dbReference>
<keyword evidence="8" id="KW-0966">Cell projection</keyword>
<gene>
    <name evidence="11" type="ORF">PBAH0796_LOCUS6693</name>
</gene>
<evidence type="ECO:0000256" key="5">
    <source>
        <dbReference type="ARBA" id="ARBA00022490"/>
    </source>
</evidence>
<dbReference type="InterPro" id="IPR023379">
    <property type="entry name" value="BART_dom"/>
</dbReference>
<accession>A0A7S0A2M2</accession>
<dbReference type="InterPro" id="IPR042541">
    <property type="entry name" value="BART_sf"/>
</dbReference>
<evidence type="ECO:0000256" key="3">
    <source>
        <dbReference type="ARBA" id="ARBA00007460"/>
    </source>
</evidence>
<dbReference type="InterPro" id="IPR038888">
    <property type="entry name" value="CFAP36"/>
</dbReference>
<keyword evidence="5" id="KW-0963">Cytoplasm</keyword>
<dbReference type="GO" id="GO:0097546">
    <property type="term" value="C:ciliary base"/>
    <property type="evidence" value="ECO:0007669"/>
    <property type="project" value="TreeGrafter"/>
</dbReference>
<dbReference type="AlphaFoldDB" id="A0A7S0A2M2"/>
<evidence type="ECO:0000313" key="11">
    <source>
        <dbReference type="EMBL" id="CAD8351326.1"/>
    </source>
</evidence>
<comment type="subcellular location">
    <subcellularLocation>
        <location evidence="1">Cell projection</location>
        <location evidence="1">Cilium</location>
    </subcellularLocation>
    <subcellularLocation>
        <location evidence="2">Cytoplasm</location>
    </subcellularLocation>
</comment>
<comment type="similarity">
    <text evidence="3">Belongs to the CFAP36 family.</text>
</comment>
<proteinExistence type="inferred from homology"/>
<dbReference type="Gene3D" id="1.20.1520.10">
    <property type="entry name" value="ADP-ribosylation factor-like 2-binding protein, domain"/>
    <property type="match status" value="1"/>
</dbReference>
<reference evidence="11" key="1">
    <citation type="submission" date="2021-01" db="EMBL/GenBank/DDBJ databases">
        <authorList>
            <person name="Corre E."/>
            <person name="Pelletier E."/>
            <person name="Niang G."/>
            <person name="Scheremetjew M."/>
            <person name="Finn R."/>
            <person name="Kale V."/>
            <person name="Holt S."/>
            <person name="Cochrane G."/>
            <person name="Meng A."/>
            <person name="Brown T."/>
            <person name="Cohen L."/>
        </authorList>
    </citation>
    <scope>NUCLEOTIDE SEQUENCE</scope>
    <source>
        <strain evidence="11">Pbaha01</strain>
    </source>
</reference>
<dbReference type="EMBL" id="HBEG01011264">
    <property type="protein sequence ID" value="CAD8351326.1"/>
    <property type="molecule type" value="Transcribed_RNA"/>
</dbReference>
<evidence type="ECO:0000256" key="7">
    <source>
        <dbReference type="ARBA" id="ARBA00023069"/>
    </source>
</evidence>
<evidence type="ECO:0000256" key="4">
    <source>
        <dbReference type="ARBA" id="ARBA00021815"/>
    </source>
</evidence>
<evidence type="ECO:0000259" key="10">
    <source>
        <dbReference type="Pfam" id="PF11527"/>
    </source>
</evidence>
<protein>
    <recommendedName>
        <fullName evidence="4">Cilia- and flagella-associated protein 36</fullName>
    </recommendedName>
    <alternativeName>
        <fullName evidence="9">Coiled-coil domain-containing protein 104</fullName>
    </alternativeName>
</protein>
<evidence type="ECO:0000256" key="9">
    <source>
        <dbReference type="ARBA" id="ARBA00031593"/>
    </source>
</evidence>
<evidence type="ECO:0000256" key="2">
    <source>
        <dbReference type="ARBA" id="ARBA00004496"/>
    </source>
</evidence>
<evidence type="ECO:0000256" key="8">
    <source>
        <dbReference type="ARBA" id="ARBA00023273"/>
    </source>
</evidence>
<keyword evidence="6" id="KW-0175">Coiled coil</keyword>
<keyword evidence="7" id="KW-0969">Cilium</keyword>
<sequence>MSDHDGHGTSAIPENDGTLACRMEEWLMSTSFLMSLNTFAKRHAPMFEDVKGGEHPHAWFDAFREYETMVNDRVEAFLVSEGVSAEEAVAACRVAKAAGKTDYKFFEYLAAAVEYESFYSMMLDFKAGRRDVSQWWKFFMSD</sequence>
<dbReference type="GO" id="GO:0005930">
    <property type="term" value="C:axoneme"/>
    <property type="evidence" value="ECO:0007669"/>
    <property type="project" value="TreeGrafter"/>
</dbReference>